<dbReference type="InterPro" id="IPR014729">
    <property type="entry name" value="Rossmann-like_a/b/a_fold"/>
</dbReference>
<comment type="similarity">
    <text evidence="1">Belongs to the universal stress protein A family.</text>
</comment>
<dbReference type="Gene3D" id="3.40.50.620">
    <property type="entry name" value="HUPs"/>
    <property type="match status" value="2"/>
</dbReference>
<dbReference type="Proteomes" id="UP000248688">
    <property type="component" value="Chromosome"/>
</dbReference>
<evidence type="ECO:0000259" key="2">
    <source>
        <dbReference type="Pfam" id="PF00582"/>
    </source>
</evidence>
<accession>A0A2Z4IID1</accession>
<dbReference type="CDD" id="cd00293">
    <property type="entry name" value="USP-like"/>
    <property type="match status" value="1"/>
</dbReference>
<dbReference type="PANTHER" id="PTHR46268">
    <property type="entry name" value="STRESS RESPONSE PROTEIN NHAX"/>
    <property type="match status" value="1"/>
</dbReference>
<dbReference type="PANTHER" id="PTHR46268:SF6">
    <property type="entry name" value="UNIVERSAL STRESS PROTEIN UP12"/>
    <property type="match status" value="1"/>
</dbReference>
<evidence type="ECO:0000256" key="1">
    <source>
        <dbReference type="ARBA" id="ARBA00008791"/>
    </source>
</evidence>
<protein>
    <submittedName>
        <fullName evidence="3">Universal stress protein</fullName>
    </submittedName>
</protein>
<dbReference type="EMBL" id="CP030041">
    <property type="protein sequence ID" value="AWW30489.1"/>
    <property type="molecule type" value="Genomic_DNA"/>
</dbReference>
<dbReference type="KEGG" id="est:DN752_10335"/>
<proteinExistence type="inferred from homology"/>
<keyword evidence="4" id="KW-1185">Reference proteome</keyword>
<dbReference type="AlphaFoldDB" id="A0A2Z4IID1"/>
<organism evidence="3 4">
    <name type="scientific">Echinicola strongylocentroti</name>
    <dbReference type="NCBI Taxonomy" id="1795355"/>
    <lineage>
        <taxon>Bacteria</taxon>
        <taxon>Pseudomonadati</taxon>
        <taxon>Bacteroidota</taxon>
        <taxon>Cytophagia</taxon>
        <taxon>Cytophagales</taxon>
        <taxon>Cyclobacteriaceae</taxon>
        <taxon>Echinicola</taxon>
    </lineage>
</organism>
<gene>
    <name evidence="3" type="ORF">DN752_10335</name>
</gene>
<evidence type="ECO:0000313" key="4">
    <source>
        <dbReference type="Proteomes" id="UP000248688"/>
    </source>
</evidence>
<dbReference type="OrthoDB" id="1522996at2"/>
<dbReference type="Pfam" id="PF00582">
    <property type="entry name" value="Usp"/>
    <property type="match status" value="1"/>
</dbReference>
<dbReference type="InterPro" id="IPR006016">
    <property type="entry name" value="UspA"/>
</dbReference>
<evidence type="ECO:0000313" key="3">
    <source>
        <dbReference type="EMBL" id="AWW30489.1"/>
    </source>
</evidence>
<dbReference type="RefSeq" id="WP_112783870.1">
    <property type="nucleotide sequence ID" value="NZ_CP030041.1"/>
</dbReference>
<sequence>MKNLKNIALCVDLTDMDSLLLNYIKKLDDAFEFNSLTVLHLIELEEFSDNIQSLLPNLGKSIIQVLESEIQEKVDSVFDSNPNINIHVHSGGNVEDFANYIDSQKFDLLLMGKKSSHFGAGILSGRVARLTSCDTLFLPEIAVPSFDNISLALDFSSYSEKLLQLGTNLSKKVHGKLHPIHVIKVGIQYFPYIKNYNKISEELEKEALKSYKKLQKQYGLSSPLTIIKDNEQHISRLIYNNAVLTSANLILVGNKGKKDEGDLLIGSVAEQLIAYDKNLPVWIVK</sequence>
<name>A0A2Z4IID1_9BACT</name>
<reference evidence="3 4" key="1">
    <citation type="submission" date="2018-06" db="EMBL/GenBank/DDBJ databases">
        <title>Echinicola strongylocentroti sp. nov., isolated from a sea urchin Strongylocentrotus intermedius.</title>
        <authorList>
            <person name="Bae S.S."/>
        </authorList>
    </citation>
    <scope>NUCLEOTIDE SEQUENCE [LARGE SCALE GENOMIC DNA]</scope>
    <source>
        <strain evidence="3 4">MEBiC08714</strain>
    </source>
</reference>
<feature type="domain" description="UspA" evidence="2">
    <location>
        <begin position="146"/>
        <end position="285"/>
    </location>
</feature>
<dbReference type="SUPFAM" id="SSF52402">
    <property type="entry name" value="Adenine nucleotide alpha hydrolases-like"/>
    <property type="match status" value="2"/>
</dbReference>